<sequence>MQRPSKYIHTDVPDWADTISMFGELRNHITHSTPTATEKLEKSCNIKGNMGFSFKSGDSIFVNLFHLMAIECFIDQYLNTLNTSLIDLAMKTSDRSSLQTSNQ</sequence>
<gene>
    <name evidence="1" type="ORF">SAMN06273572_105176</name>
</gene>
<keyword evidence="2" id="KW-1185">Reference proteome</keyword>
<evidence type="ECO:0008006" key="3">
    <source>
        <dbReference type="Google" id="ProtNLM"/>
    </source>
</evidence>
<protein>
    <recommendedName>
        <fullName evidence="3">RiboL-PSP-HEPN domain-containing protein</fullName>
    </recommendedName>
</protein>
<organism evidence="1 2">
    <name type="scientific">Pontivivens marinum</name>
    <dbReference type="NCBI Taxonomy" id="1690039"/>
    <lineage>
        <taxon>Bacteria</taxon>
        <taxon>Pseudomonadati</taxon>
        <taxon>Pseudomonadota</taxon>
        <taxon>Alphaproteobacteria</taxon>
        <taxon>Rhodobacterales</taxon>
        <taxon>Paracoccaceae</taxon>
        <taxon>Pontivivens</taxon>
    </lineage>
</organism>
<evidence type="ECO:0000313" key="1">
    <source>
        <dbReference type="EMBL" id="SOH94752.1"/>
    </source>
</evidence>
<accession>A0A2C9CU06</accession>
<name>A0A2C9CU06_9RHOB</name>
<reference evidence="2" key="1">
    <citation type="submission" date="2017-09" db="EMBL/GenBank/DDBJ databases">
        <authorList>
            <person name="Varghese N."/>
            <person name="Submissions S."/>
        </authorList>
    </citation>
    <scope>NUCLEOTIDE SEQUENCE [LARGE SCALE GENOMIC DNA]</scope>
    <source>
        <strain evidence="2">C7</strain>
    </source>
</reference>
<evidence type="ECO:0000313" key="2">
    <source>
        <dbReference type="Proteomes" id="UP000220034"/>
    </source>
</evidence>
<proteinExistence type="predicted"/>
<dbReference type="EMBL" id="OCTN01000005">
    <property type="protein sequence ID" value="SOH94752.1"/>
    <property type="molecule type" value="Genomic_DNA"/>
</dbReference>
<dbReference type="Proteomes" id="UP000220034">
    <property type="component" value="Unassembled WGS sequence"/>
</dbReference>
<dbReference type="AlphaFoldDB" id="A0A2C9CU06"/>